<keyword evidence="8 20" id="KW-0548">Nucleotidyltransferase</keyword>
<keyword evidence="12 20" id="KW-0133">Cell shape</keyword>
<dbReference type="SUPFAM" id="SSF51161">
    <property type="entry name" value="Trimeric LpxA-like enzymes"/>
    <property type="match status" value="1"/>
</dbReference>
<comment type="subunit">
    <text evidence="20">Homotrimer.</text>
</comment>
<feature type="binding site" evidence="20">
    <location>
        <position position="106"/>
    </location>
    <ligand>
        <name>Mg(2+)</name>
        <dbReference type="ChEBI" id="CHEBI:18420"/>
    </ligand>
</feature>
<evidence type="ECO:0000256" key="8">
    <source>
        <dbReference type="ARBA" id="ARBA00022695"/>
    </source>
</evidence>
<dbReference type="Proteomes" id="UP000029622">
    <property type="component" value="Unassembled WGS sequence"/>
</dbReference>
<dbReference type="Gene3D" id="2.160.10.10">
    <property type="entry name" value="Hexapeptide repeat proteins"/>
    <property type="match status" value="1"/>
</dbReference>
<feature type="active site" description="Proton acceptor" evidence="20">
    <location>
        <position position="366"/>
    </location>
</feature>
<comment type="pathway">
    <text evidence="20">Bacterial outer membrane biogenesis; LPS lipid A biosynthesis.</text>
</comment>
<feature type="binding site" evidence="20">
    <location>
        <position position="22"/>
    </location>
    <ligand>
        <name>UDP-N-acetyl-alpha-D-glucosamine</name>
        <dbReference type="ChEBI" id="CHEBI:57705"/>
    </ligand>
</feature>
<comment type="cofactor">
    <cofactor evidence="20">
        <name>Mg(2+)</name>
        <dbReference type="ChEBI" id="CHEBI:18420"/>
    </cofactor>
    <text evidence="20">Binds 1 Mg(2+) ion per subunit.</text>
</comment>
<dbReference type="UniPathway" id="UPA00113">
    <property type="reaction ID" value="UER00532"/>
</dbReference>
<keyword evidence="13 20" id="KW-0573">Peptidoglycan synthesis</keyword>
<comment type="caution">
    <text evidence="22">The sequence shown here is derived from an EMBL/GenBank/DDBJ whole genome shotgun (WGS) entry which is preliminary data.</text>
</comment>
<dbReference type="CDD" id="cd03353">
    <property type="entry name" value="LbH_GlmU_C"/>
    <property type="match status" value="1"/>
</dbReference>
<dbReference type="GO" id="GO:0005737">
    <property type="term" value="C:cytoplasm"/>
    <property type="evidence" value="ECO:0007669"/>
    <property type="project" value="UniProtKB-SubCell"/>
</dbReference>
<evidence type="ECO:0000256" key="13">
    <source>
        <dbReference type="ARBA" id="ARBA00022984"/>
    </source>
</evidence>
<dbReference type="GO" id="GO:0009252">
    <property type="term" value="P:peptidoglycan biosynthetic process"/>
    <property type="evidence" value="ECO:0007669"/>
    <property type="project" value="UniProtKB-UniRule"/>
</dbReference>
<dbReference type="GO" id="GO:0000287">
    <property type="term" value="F:magnesium ion binding"/>
    <property type="evidence" value="ECO:0007669"/>
    <property type="project" value="UniProtKB-UniRule"/>
</dbReference>
<evidence type="ECO:0000256" key="2">
    <source>
        <dbReference type="ARBA" id="ARBA00005166"/>
    </source>
</evidence>
<dbReference type="CDD" id="cd02540">
    <property type="entry name" value="GT2_GlmU_N_bac"/>
    <property type="match status" value="1"/>
</dbReference>
<dbReference type="GO" id="GO:0071555">
    <property type="term" value="P:cell wall organization"/>
    <property type="evidence" value="ECO:0007669"/>
    <property type="project" value="UniProtKB-KW"/>
</dbReference>
<keyword evidence="14 20" id="KW-0511">Multifunctional enzyme</keyword>
<dbReference type="PANTHER" id="PTHR43584">
    <property type="entry name" value="NUCLEOTIDYL TRANSFERASE"/>
    <property type="match status" value="1"/>
</dbReference>
<feature type="binding site" evidence="20">
    <location>
        <begin position="82"/>
        <end position="83"/>
    </location>
    <ligand>
        <name>UDP-N-acetyl-alpha-D-glucosamine</name>
        <dbReference type="ChEBI" id="CHEBI:57705"/>
    </ligand>
</feature>
<feature type="binding site" evidence="20">
    <location>
        <position position="158"/>
    </location>
    <ligand>
        <name>UDP-N-acetyl-alpha-D-glucosamine</name>
        <dbReference type="ChEBI" id="CHEBI:57705"/>
    </ligand>
</feature>
<comment type="pathway">
    <text evidence="3 20">Nucleotide-sugar biosynthesis; UDP-N-acetyl-alpha-D-glucosamine biosynthesis; UDP-N-acetyl-alpha-D-glucosamine from N-acetyl-alpha-D-glucosamine 1-phosphate: step 1/1.</text>
</comment>
<dbReference type="EC" id="2.7.7.23" evidence="20"/>
<evidence type="ECO:0000259" key="21">
    <source>
        <dbReference type="Pfam" id="PF00483"/>
    </source>
</evidence>
<evidence type="ECO:0000256" key="16">
    <source>
        <dbReference type="ARBA" id="ARBA00023316"/>
    </source>
</evidence>
<keyword evidence="9 20" id="KW-0479">Metal-binding</keyword>
<reference evidence="22 23" key="1">
    <citation type="submission" date="2013-12" db="EMBL/GenBank/DDBJ databases">
        <title>Draft genome sequence of Caloranaerobacter sp. H53214.</title>
        <authorList>
            <person name="Jiang L.J."/>
            <person name="Shao Z.Z."/>
            <person name="Long M.N."/>
        </authorList>
    </citation>
    <scope>NUCLEOTIDE SEQUENCE [LARGE SCALE GENOMIC DNA]</scope>
    <source>
        <strain evidence="22 23">H53214</strain>
    </source>
</reference>
<feature type="binding site" evidence="20">
    <location>
        <position position="426"/>
    </location>
    <ligand>
        <name>acetyl-CoA</name>
        <dbReference type="ChEBI" id="CHEBI:57288"/>
    </ligand>
</feature>
<feature type="binding site" evidence="20">
    <location>
        <position position="336"/>
    </location>
    <ligand>
        <name>UDP-N-acetyl-alpha-D-glucosamine</name>
        <dbReference type="ChEBI" id="CHEBI:57705"/>
    </ligand>
</feature>
<feature type="domain" description="Nucleotidyl transferase" evidence="21">
    <location>
        <begin position="5"/>
        <end position="220"/>
    </location>
</feature>
<dbReference type="HAMAP" id="MF_01631">
    <property type="entry name" value="GlmU"/>
    <property type="match status" value="1"/>
</dbReference>
<organism evidence="22 23">
    <name type="scientific">Caloranaerobacter azorensis H53214</name>
    <dbReference type="NCBI Taxonomy" id="1156417"/>
    <lineage>
        <taxon>Bacteria</taxon>
        <taxon>Bacillati</taxon>
        <taxon>Bacillota</taxon>
        <taxon>Tissierellia</taxon>
        <taxon>Tissierellales</taxon>
        <taxon>Thermohalobacteraceae</taxon>
        <taxon>Caloranaerobacter</taxon>
    </lineage>
</organism>
<dbReference type="GO" id="GO:0008360">
    <property type="term" value="P:regulation of cell shape"/>
    <property type="evidence" value="ECO:0007669"/>
    <property type="project" value="UniProtKB-KW"/>
</dbReference>
<feature type="binding site" evidence="20">
    <location>
        <begin position="8"/>
        <end position="11"/>
    </location>
    <ligand>
        <name>UDP-N-acetyl-alpha-D-glucosamine</name>
        <dbReference type="ChEBI" id="CHEBI:57705"/>
    </ligand>
</feature>
<keyword evidence="6 20" id="KW-0963">Cytoplasm</keyword>
<feature type="region of interest" description="N-acetyltransferase" evidence="20">
    <location>
        <begin position="255"/>
        <end position="462"/>
    </location>
</feature>
<evidence type="ECO:0000256" key="7">
    <source>
        <dbReference type="ARBA" id="ARBA00022679"/>
    </source>
</evidence>
<dbReference type="PANTHER" id="PTHR43584:SF3">
    <property type="entry name" value="BIFUNCTIONAL PROTEIN GLMU"/>
    <property type="match status" value="1"/>
</dbReference>
<proteinExistence type="inferred from homology"/>
<evidence type="ECO:0000256" key="6">
    <source>
        <dbReference type="ARBA" id="ARBA00022490"/>
    </source>
</evidence>
<gene>
    <name evidence="20 22" type="primary">glmU</name>
    <name evidence="22" type="ORF">Y919_04705</name>
</gene>
<evidence type="ECO:0000256" key="14">
    <source>
        <dbReference type="ARBA" id="ARBA00023268"/>
    </source>
</evidence>
<dbReference type="Pfam" id="PF00132">
    <property type="entry name" value="Hexapep"/>
    <property type="match status" value="2"/>
</dbReference>
<evidence type="ECO:0000256" key="1">
    <source>
        <dbReference type="ARBA" id="ARBA00004496"/>
    </source>
</evidence>
<keyword evidence="15 20" id="KW-0012">Acyltransferase</keyword>
<evidence type="ECO:0000256" key="10">
    <source>
        <dbReference type="ARBA" id="ARBA00022737"/>
    </source>
</evidence>
<dbReference type="Pfam" id="PF14602">
    <property type="entry name" value="Hexapep_2"/>
    <property type="match status" value="1"/>
</dbReference>
<feature type="binding site" evidence="20">
    <location>
        <begin position="104"/>
        <end position="106"/>
    </location>
    <ligand>
        <name>UDP-N-acetyl-alpha-D-glucosamine</name>
        <dbReference type="ChEBI" id="CHEBI:57705"/>
    </ligand>
</feature>
<keyword evidence="10 20" id="KW-0677">Repeat</keyword>
<feature type="binding site" evidence="20">
    <location>
        <position position="231"/>
    </location>
    <ligand>
        <name>Mg(2+)</name>
        <dbReference type="ChEBI" id="CHEBI:18420"/>
    </ligand>
</feature>
<feature type="binding site" evidence="20">
    <location>
        <position position="443"/>
    </location>
    <ligand>
        <name>acetyl-CoA</name>
        <dbReference type="ChEBI" id="CHEBI:57288"/>
    </ligand>
</feature>
<dbReference type="InterPro" id="IPR005835">
    <property type="entry name" value="NTP_transferase_dom"/>
</dbReference>
<evidence type="ECO:0000256" key="9">
    <source>
        <dbReference type="ARBA" id="ARBA00022723"/>
    </source>
</evidence>
<keyword evidence="11 20" id="KW-0460">Magnesium</keyword>
<comment type="pathway">
    <text evidence="2 20">Nucleotide-sugar biosynthesis; UDP-N-acetyl-alpha-D-glucosamine biosynthesis; N-acetyl-alpha-D-glucosamine 1-phosphate from alpha-D-glucosamine 6-phosphate (route II): step 2/2.</text>
</comment>
<evidence type="ECO:0000256" key="11">
    <source>
        <dbReference type="ARBA" id="ARBA00022842"/>
    </source>
</evidence>
<evidence type="ECO:0000256" key="19">
    <source>
        <dbReference type="ARBA" id="ARBA00049628"/>
    </source>
</evidence>
<evidence type="ECO:0000256" key="12">
    <source>
        <dbReference type="ARBA" id="ARBA00022960"/>
    </source>
</evidence>
<dbReference type="SUPFAM" id="SSF53448">
    <property type="entry name" value="Nucleotide-diphospho-sugar transferases"/>
    <property type="match status" value="1"/>
</dbReference>
<feature type="region of interest" description="Pyrophosphorylase" evidence="20">
    <location>
        <begin position="1"/>
        <end position="233"/>
    </location>
</feature>
<dbReference type="GO" id="GO:0003977">
    <property type="term" value="F:UDP-N-acetylglucosamine diphosphorylase activity"/>
    <property type="evidence" value="ECO:0007669"/>
    <property type="project" value="UniProtKB-UniRule"/>
</dbReference>
<evidence type="ECO:0000256" key="18">
    <source>
        <dbReference type="ARBA" id="ARBA00048493"/>
    </source>
</evidence>
<dbReference type="EMBL" id="AZTB01000016">
    <property type="protein sequence ID" value="KGG80741.1"/>
    <property type="molecule type" value="Genomic_DNA"/>
</dbReference>
<comment type="similarity">
    <text evidence="5 20">In the N-terminal section; belongs to the N-acetylglucosamine-1-phosphate uridyltransferase family.</text>
</comment>
<evidence type="ECO:0000313" key="22">
    <source>
        <dbReference type="EMBL" id="KGG80741.1"/>
    </source>
</evidence>
<dbReference type="Gene3D" id="3.90.550.10">
    <property type="entry name" value="Spore Coat Polysaccharide Biosynthesis Protein SpsA, Chain A"/>
    <property type="match status" value="1"/>
</dbReference>
<feature type="binding site" evidence="20">
    <location>
        <begin position="389"/>
        <end position="390"/>
    </location>
    <ligand>
        <name>acetyl-CoA</name>
        <dbReference type="ChEBI" id="CHEBI:57288"/>
    </ligand>
</feature>
<feature type="binding site" evidence="20">
    <location>
        <position position="354"/>
    </location>
    <ligand>
        <name>UDP-N-acetyl-alpha-D-glucosamine</name>
        <dbReference type="ChEBI" id="CHEBI:57705"/>
    </ligand>
</feature>
<dbReference type="UniPathway" id="UPA00973"/>
<feature type="binding site" evidence="20">
    <location>
        <position position="231"/>
    </location>
    <ligand>
        <name>UDP-N-acetyl-alpha-D-glucosamine</name>
        <dbReference type="ChEBI" id="CHEBI:57705"/>
    </ligand>
</feature>
<evidence type="ECO:0000256" key="20">
    <source>
        <dbReference type="HAMAP-Rule" id="MF_01631"/>
    </source>
</evidence>
<evidence type="ECO:0000256" key="5">
    <source>
        <dbReference type="ARBA" id="ARBA00007947"/>
    </source>
</evidence>
<comment type="similarity">
    <text evidence="4 20">In the C-terminal section; belongs to the transferase hexapeptide repeat family.</text>
</comment>
<evidence type="ECO:0000256" key="17">
    <source>
        <dbReference type="ARBA" id="ARBA00048247"/>
    </source>
</evidence>
<accession>A0A096DNA1</accession>
<evidence type="ECO:0000256" key="3">
    <source>
        <dbReference type="ARBA" id="ARBA00005208"/>
    </source>
</evidence>
<dbReference type="NCBIfam" id="TIGR01173">
    <property type="entry name" value="glmU"/>
    <property type="match status" value="1"/>
</dbReference>
<dbReference type="InterPro" id="IPR029044">
    <property type="entry name" value="Nucleotide-diphossugar_trans"/>
</dbReference>
<dbReference type="InterPro" id="IPR050065">
    <property type="entry name" value="GlmU-like"/>
</dbReference>
<dbReference type="AlphaFoldDB" id="A0A096DNA1"/>
<dbReference type="STRING" id="1156417.Y919_04705"/>
<dbReference type="GO" id="GO:0019134">
    <property type="term" value="F:glucosamine-1-phosphate N-acetyltransferase activity"/>
    <property type="evidence" value="ECO:0007669"/>
    <property type="project" value="UniProtKB-UniRule"/>
</dbReference>
<dbReference type="EC" id="2.3.1.157" evidence="20"/>
<feature type="binding site" evidence="20">
    <location>
        <position position="408"/>
    </location>
    <ligand>
        <name>acetyl-CoA</name>
        <dbReference type="ChEBI" id="CHEBI:57288"/>
    </ligand>
</feature>
<comment type="catalytic activity">
    <reaction evidence="17 20">
        <text>alpha-D-glucosamine 1-phosphate + acetyl-CoA = N-acetyl-alpha-D-glucosamine 1-phosphate + CoA + H(+)</text>
        <dbReference type="Rhea" id="RHEA:13725"/>
        <dbReference type="ChEBI" id="CHEBI:15378"/>
        <dbReference type="ChEBI" id="CHEBI:57287"/>
        <dbReference type="ChEBI" id="CHEBI:57288"/>
        <dbReference type="ChEBI" id="CHEBI:57776"/>
        <dbReference type="ChEBI" id="CHEBI:58516"/>
        <dbReference type="EC" id="2.3.1.157"/>
    </reaction>
</comment>
<comment type="caution">
    <text evidence="20">Lacks conserved residue(s) required for the propagation of feature annotation.</text>
</comment>
<comment type="function">
    <text evidence="19 20">Catalyzes the last two sequential reactions in the de novo biosynthetic pathway for UDP-N-acetylglucosamine (UDP-GlcNAc). The C-terminal domain catalyzes the transfer of acetyl group from acetyl coenzyme A to glucosamine-1-phosphate (GlcN-1-P) to produce N-acetylglucosamine-1-phosphate (GlcNAc-1-P), which is converted into UDP-GlcNAc by the transfer of uridine 5-monophosphate (from uridine 5-triphosphate), a reaction catalyzed by the N-terminal domain.</text>
</comment>
<dbReference type="GO" id="GO:0016020">
    <property type="term" value="C:membrane"/>
    <property type="evidence" value="ECO:0007669"/>
    <property type="project" value="GOC"/>
</dbReference>
<dbReference type="InterPro" id="IPR005882">
    <property type="entry name" value="Bifunctional_GlmU"/>
</dbReference>
<dbReference type="NCBIfam" id="NF010934">
    <property type="entry name" value="PRK14354.1"/>
    <property type="match status" value="1"/>
</dbReference>
<feature type="binding site" evidence="20">
    <location>
        <position position="369"/>
    </location>
    <ligand>
        <name>UDP-N-acetyl-alpha-D-glucosamine</name>
        <dbReference type="ChEBI" id="CHEBI:57705"/>
    </ligand>
</feature>
<keyword evidence="16 20" id="KW-0961">Cell wall biogenesis/degradation</keyword>
<sequence>MVIISIILAAGEGTRMKSKLPKVLHQVCGKPMLSHVIEASKGAGIKKNIVIVGHGKEKVKDTIKEEGVVFVEQPIGEKVPYGTGFAVMQAEDLIKDDNYVIILYGDTPLITSKTITDLIDYHRKNGNNATVLTAEFDNPTGYGRIIRDDKGNIVGIVEEKDATIEQKRIREINSGIYCFDGKYLKMALRNLDSNNAQNEYYITDSIKILNEKGLKVGGYKLNDNTEIFGVNSRVQLAEADRIMRRRINEKLMLSGVTIIDPDNTYIGKDVQIGRDTIIYPGVFLEGNTKIGEDCIIGSNSRIINSNIGSRVVVQSSTIIDSEVGENTTIGPYAYLRPNSKIGKSVKIGDFVEVKNSVIGDNSKASHLAYIGDADVGRNVNIGCGVVFVNYDGVNKHRTIVEDNAFIGSNSNLVAPVIVREKGYVAAGSTITEEVGKGTLSIARARQVNKEGWIERKFNKNKE</sequence>
<comment type="catalytic activity">
    <reaction evidence="18 20">
        <text>N-acetyl-alpha-D-glucosamine 1-phosphate + UTP + H(+) = UDP-N-acetyl-alpha-D-glucosamine + diphosphate</text>
        <dbReference type="Rhea" id="RHEA:13509"/>
        <dbReference type="ChEBI" id="CHEBI:15378"/>
        <dbReference type="ChEBI" id="CHEBI:33019"/>
        <dbReference type="ChEBI" id="CHEBI:46398"/>
        <dbReference type="ChEBI" id="CHEBI:57705"/>
        <dbReference type="ChEBI" id="CHEBI:57776"/>
        <dbReference type="EC" id="2.7.7.23"/>
    </reaction>
</comment>
<dbReference type="GO" id="GO:0006048">
    <property type="term" value="P:UDP-N-acetylglucosamine biosynthetic process"/>
    <property type="evidence" value="ECO:0007669"/>
    <property type="project" value="UniProtKB-UniPathway"/>
</dbReference>
<feature type="region of interest" description="Linker" evidence="20">
    <location>
        <begin position="234"/>
        <end position="254"/>
    </location>
</feature>
<dbReference type="InterPro" id="IPR011004">
    <property type="entry name" value="Trimer_LpxA-like_sf"/>
</dbReference>
<feature type="binding site" evidence="20">
    <location>
        <position position="380"/>
    </location>
    <ligand>
        <name>UDP-N-acetyl-alpha-D-glucosamine</name>
        <dbReference type="ChEBI" id="CHEBI:57705"/>
    </ligand>
</feature>
<feature type="binding site" evidence="20">
    <location>
        <position position="143"/>
    </location>
    <ligand>
        <name>UDP-N-acetyl-alpha-D-glucosamine</name>
        <dbReference type="ChEBI" id="CHEBI:57705"/>
    </ligand>
</feature>
<dbReference type="GO" id="GO:0009245">
    <property type="term" value="P:lipid A biosynthetic process"/>
    <property type="evidence" value="ECO:0007669"/>
    <property type="project" value="UniProtKB-UniRule"/>
</dbReference>
<comment type="subcellular location">
    <subcellularLocation>
        <location evidence="1 20">Cytoplasm</location>
    </subcellularLocation>
</comment>
<evidence type="ECO:0000313" key="23">
    <source>
        <dbReference type="Proteomes" id="UP000029622"/>
    </source>
</evidence>
<name>A0A096DNA1_9FIRM</name>
<dbReference type="InterPro" id="IPR001451">
    <property type="entry name" value="Hexapep"/>
</dbReference>
<keyword evidence="7 20" id="KW-0808">Transferase</keyword>
<dbReference type="Pfam" id="PF00483">
    <property type="entry name" value="NTP_transferase"/>
    <property type="match status" value="1"/>
</dbReference>
<dbReference type="InterPro" id="IPR038009">
    <property type="entry name" value="GlmU_C_LbH"/>
</dbReference>
<protein>
    <recommendedName>
        <fullName evidence="20">Bifunctional protein GlmU</fullName>
    </recommendedName>
    <domain>
        <recommendedName>
            <fullName evidence="20">UDP-N-acetylglucosamine pyrophosphorylase</fullName>
            <ecNumber evidence="20">2.7.7.23</ecNumber>
        </recommendedName>
        <alternativeName>
            <fullName evidence="20">N-acetylglucosamine-1-phosphate uridyltransferase</fullName>
        </alternativeName>
    </domain>
    <domain>
        <recommendedName>
            <fullName evidence="20">Glucosamine-1-phosphate N-acetyltransferase</fullName>
            <ecNumber evidence="20">2.3.1.157</ecNumber>
        </recommendedName>
    </domain>
</protein>
<evidence type="ECO:0000256" key="4">
    <source>
        <dbReference type="ARBA" id="ARBA00007707"/>
    </source>
</evidence>
<feature type="binding site" evidence="20">
    <location>
        <position position="173"/>
    </location>
    <ligand>
        <name>UDP-N-acetyl-alpha-D-glucosamine</name>
        <dbReference type="ChEBI" id="CHEBI:57705"/>
    </ligand>
</feature>
<evidence type="ECO:0000256" key="15">
    <source>
        <dbReference type="ARBA" id="ARBA00023315"/>
    </source>
</evidence>
<dbReference type="GO" id="GO:0000902">
    <property type="term" value="P:cell morphogenesis"/>
    <property type="evidence" value="ECO:0007669"/>
    <property type="project" value="UniProtKB-UniRule"/>
</dbReference>